<dbReference type="EMBL" id="JARBJD010000100">
    <property type="protein sequence ID" value="KAK2952731.1"/>
    <property type="molecule type" value="Genomic_DNA"/>
</dbReference>
<evidence type="ECO:0000313" key="2">
    <source>
        <dbReference type="EMBL" id="KAK2952731.1"/>
    </source>
</evidence>
<keyword evidence="1" id="KW-0732">Signal</keyword>
<organism evidence="2 3">
    <name type="scientific">Blattamonas nauphoetae</name>
    <dbReference type="NCBI Taxonomy" id="2049346"/>
    <lineage>
        <taxon>Eukaryota</taxon>
        <taxon>Metamonada</taxon>
        <taxon>Preaxostyla</taxon>
        <taxon>Oxymonadida</taxon>
        <taxon>Blattamonas</taxon>
    </lineage>
</organism>
<feature type="chain" id="PRO_5046930989" evidence="1">
    <location>
        <begin position="17"/>
        <end position="459"/>
    </location>
</feature>
<dbReference type="Proteomes" id="UP001281761">
    <property type="component" value="Unassembled WGS sequence"/>
</dbReference>
<comment type="caution">
    <text evidence="2">The sequence shown here is derived from an EMBL/GenBank/DDBJ whole genome shotgun (WGS) entry which is preliminary data.</text>
</comment>
<protein>
    <submittedName>
        <fullName evidence="2">Uncharacterized protein</fullName>
    </submittedName>
</protein>
<proteinExistence type="predicted"/>
<accession>A0ABQ9XJY2</accession>
<evidence type="ECO:0000256" key="1">
    <source>
        <dbReference type="SAM" id="SignalP"/>
    </source>
</evidence>
<keyword evidence="3" id="KW-1185">Reference proteome</keyword>
<sequence>MATLARLSLFPHVRLAFNSLLALYDIIDRDPSMFTLLPSPIFQSSSSHSQYSGLSFLSALSKQIRTVFSEFQSLLPIDHPHFQDHVELTSGDPYFVARHVLFCSYSSRIHILLFESTPPIEVDPDLMRDFILFVKDSLPTVLSTISSIDDFISSSTSPTTPLVVGVGTPSNDSIRVLRVECVNFVDYSWRFYGHLLTDRALHHISSFESIVLADPSLSDIIFPSLKLNTQMIRRDLLLALGHIVVRFRWMREVFISVNLVGRIFESVNFVTLPLDESHTHLHLARFITLMFGRSEEDEDTRFSQYHLIRVSVFDPARQYIIFLFHNSDRLALDDDDDDDDRHLLEYCLGSIHVHLKNMELRSDEHDTEFVCELVKWEVREMVERENEIVWGDVLLNMGNGTAIWKKEKQDREKRREVLLREEGWDDAFELRVVGIEKDVSDQMKRSAVDFRRVRAFNSG</sequence>
<name>A0ABQ9XJY2_9EUKA</name>
<evidence type="ECO:0000313" key="3">
    <source>
        <dbReference type="Proteomes" id="UP001281761"/>
    </source>
</evidence>
<gene>
    <name evidence="2" type="ORF">BLNAU_12380</name>
</gene>
<feature type="signal peptide" evidence="1">
    <location>
        <begin position="1"/>
        <end position="16"/>
    </location>
</feature>
<reference evidence="2 3" key="1">
    <citation type="journal article" date="2022" name="bioRxiv">
        <title>Genomics of Preaxostyla Flagellates Illuminates Evolutionary Transitions and the Path Towards Mitochondrial Loss.</title>
        <authorList>
            <person name="Novak L.V.F."/>
            <person name="Treitli S.C."/>
            <person name="Pyrih J."/>
            <person name="Halakuc P."/>
            <person name="Pipaliya S.V."/>
            <person name="Vacek V."/>
            <person name="Brzon O."/>
            <person name="Soukal P."/>
            <person name="Eme L."/>
            <person name="Dacks J.B."/>
            <person name="Karnkowska A."/>
            <person name="Elias M."/>
            <person name="Hampl V."/>
        </authorList>
    </citation>
    <scope>NUCLEOTIDE SEQUENCE [LARGE SCALE GENOMIC DNA]</scope>
    <source>
        <strain evidence="2">NAU3</strain>
        <tissue evidence="2">Gut</tissue>
    </source>
</reference>